<dbReference type="AlphaFoldDB" id="A0AAE9KHQ5"/>
<protein>
    <submittedName>
        <fullName evidence="4 5">Glutathione S-transferase</fullName>
    </submittedName>
</protein>
<dbReference type="PANTHER" id="PTHR44051:SF8">
    <property type="entry name" value="GLUTATHIONE S-TRANSFERASE GSTA"/>
    <property type="match status" value="1"/>
</dbReference>
<dbReference type="RefSeq" id="WP_207894297.1">
    <property type="nucleotide sequence ID" value="NZ_CP091507.1"/>
</dbReference>
<evidence type="ECO:0000256" key="1">
    <source>
        <dbReference type="RuleBase" id="RU003494"/>
    </source>
</evidence>
<dbReference type="InterPro" id="IPR010987">
    <property type="entry name" value="Glutathione-S-Trfase_C-like"/>
</dbReference>
<dbReference type="Pfam" id="PF00043">
    <property type="entry name" value="GST_C"/>
    <property type="match status" value="1"/>
</dbReference>
<sequence length="204" mass="22420">MLKLYYLPGACSLVPHTALEWIGVDFDAQAVDHTIIKSPEYLALNPNGQVPLLQEGSWTLTQNVAILDYLNDVYPQAKLYGSGDARAVARAREWLAFLNADLHKAFSLIFGAARFSEDESVQNAVRQAATAQALTLLARTDRALAAQDYLTGERTIADVYLYVILRWAYALKLDLSGMSALPGFFERIEADAGVQAALKQQGLL</sequence>
<dbReference type="Gene3D" id="1.20.1050.10">
    <property type="match status" value="1"/>
</dbReference>
<dbReference type="SUPFAM" id="SSF52833">
    <property type="entry name" value="Thioredoxin-like"/>
    <property type="match status" value="1"/>
</dbReference>
<dbReference type="PROSITE" id="PS50405">
    <property type="entry name" value="GST_CTER"/>
    <property type="match status" value="1"/>
</dbReference>
<reference evidence="5" key="3">
    <citation type="journal article" date="2022" name="Res Sq">
        <title>Evolution of multicellular longitudinally dividing oral cavity symbionts (Neisseriaceae).</title>
        <authorList>
            <person name="Nyongesa S."/>
            <person name="Weber P."/>
            <person name="Bernet E."/>
            <person name="Pullido F."/>
            <person name="Nieckarz M."/>
            <person name="Delaby M."/>
            <person name="Nieves C."/>
            <person name="Viehboeck T."/>
            <person name="Krause N."/>
            <person name="Rivera-Millot A."/>
            <person name="Nakamura A."/>
            <person name="Vischer N."/>
            <person name="VanNieuwenhze M."/>
            <person name="Brun Y."/>
            <person name="Cava F."/>
            <person name="Bulgheresi S."/>
            <person name="Veyrier F."/>
        </authorList>
    </citation>
    <scope>NUCLEOTIDE SEQUENCE</scope>
    <source>
        <strain evidence="5">1258/02</strain>
    </source>
</reference>
<gene>
    <name evidence="4" type="ORF">EV680_11225</name>
    <name evidence="5" type="ORF">LVJ78_04435</name>
</gene>
<dbReference type="KEGG" id="usu:LVJ78_04435"/>
<accession>A0AAE9KHQ5</accession>
<keyword evidence="6" id="KW-1185">Reference proteome</keyword>
<dbReference type="SUPFAM" id="SSF47616">
    <property type="entry name" value="GST C-terminal domain-like"/>
    <property type="match status" value="1"/>
</dbReference>
<evidence type="ECO:0000313" key="7">
    <source>
        <dbReference type="Proteomes" id="UP000829756"/>
    </source>
</evidence>
<evidence type="ECO:0000259" key="3">
    <source>
        <dbReference type="PROSITE" id="PS50405"/>
    </source>
</evidence>
<organism evidence="5 7">
    <name type="scientific">Uruburuella suis</name>
    <dbReference type="NCBI Taxonomy" id="252130"/>
    <lineage>
        <taxon>Bacteria</taxon>
        <taxon>Pseudomonadati</taxon>
        <taxon>Pseudomonadota</taxon>
        <taxon>Betaproteobacteria</taxon>
        <taxon>Neisseriales</taxon>
        <taxon>Neisseriaceae</taxon>
        <taxon>Uruburuella</taxon>
    </lineage>
</organism>
<dbReference type="InterPro" id="IPR036249">
    <property type="entry name" value="Thioredoxin-like_sf"/>
</dbReference>
<proteinExistence type="inferred from homology"/>
<dbReference type="Proteomes" id="UP000294721">
    <property type="component" value="Unassembled WGS sequence"/>
</dbReference>
<dbReference type="SFLD" id="SFLDG01150">
    <property type="entry name" value="Main.1:_Beta-like"/>
    <property type="match status" value="1"/>
</dbReference>
<dbReference type="CDD" id="cd03057">
    <property type="entry name" value="GST_N_Beta"/>
    <property type="match status" value="1"/>
</dbReference>
<evidence type="ECO:0000313" key="6">
    <source>
        <dbReference type="Proteomes" id="UP000294721"/>
    </source>
</evidence>
<evidence type="ECO:0000313" key="5">
    <source>
        <dbReference type="EMBL" id="UOO80265.1"/>
    </source>
</evidence>
<dbReference type="SFLD" id="SFLDG00358">
    <property type="entry name" value="Main_(cytGST)"/>
    <property type="match status" value="1"/>
</dbReference>
<reference evidence="4 6" key="1">
    <citation type="submission" date="2019-03" db="EMBL/GenBank/DDBJ databases">
        <title>Genomic Encyclopedia of Type Strains, Phase IV (KMG-IV): sequencing the most valuable type-strain genomes for metagenomic binning, comparative biology and taxonomic classification.</title>
        <authorList>
            <person name="Goeker M."/>
        </authorList>
    </citation>
    <scope>NUCLEOTIDE SEQUENCE [LARGE SCALE GENOMIC DNA]</scope>
    <source>
        <strain evidence="4 6">DSM 17474</strain>
    </source>
</reference>
<dbReference type="CDD" id="cd03188">
    <property type="entry name" value="GST_C_Beta"/>
    <property type="match status" value="1"/>
</dbReference>
<dbReference type="PROSITE" id="PS50404">
    <property type="entry name" value="GST_NTER"/>
    <property type="match status" value="1"/>
</dbReference>
<dbReference type="Proteomes" id="UP000829756">
    <property type="component" value="Chromosome"/>
</dbReference>
<evidence type="ECO:0000259" key="2">
    <source>
        <dbReference type="PROSITE" id="PS50404"/>
    </source>
</evidence>
<dbReference type="Gene3D" id="3.40.30.10">
    <property type="entry name" value="Glutaredoxin"/>
    <property type="match status" value="1"/>
</dbReference>
<reference evidence="5" key="2">
    <citation type="submission" date="2021-12" db="EMBL/GenBank/DDBJ databases">
        <authorList>
            <person name="Veyrier F.J."/>
        </authorList>
    </citation>
    <scope>NUCLEOTIDE SEQUENCE</scope>
    <source>
        <strain evidence="5">1258/02</strain>
    </source>
</reference>
<evidence type="ECO:0000313" key="4">
    <source>
        <dbReference type="EMBL" id="TCP06398.1"/>
    </source>
</evidence>
<feature type="domain" description="GST C-terminal" evidence="3">
    <location>
        <begin position="84"/>
        <end position="204"/>
    </location>
</feature>
<comment type="similarity">
    <text evidence="1">Belongs to the GST superfamily.</text>
</comment>
<dbReference type="InterPro" id="IPR004045">
    <property type="entry name" value="Glutathione_S-Trfase_N"/>
</dbReference>
<feature type="domain" description="GST N-terminal" evidence="2">
    <location>
        <begin position="1"/>
        <end position="78"/>
    </location>
</feature>
<dbReference type="InterPro" id="IPR036282">
    <property type="entry name" value="Glutathione-S-Trfase_C_sf"/>
</dbReference>
<dbReference type="EMBL" id="CP091507">
    <property type="protein sequence ID" value="UOO80265.1"/>
    <property type="molecule type" value="Genomic_DNA"/>
</dbReference>
<dbReference type="PANTHER" id="PTHR44051">
    <property type="entry name" value="GLUTATHIONE S-TRANSFERASE-RELATED"/>
    <property type="match status" value="1"/>
</dbReference>
<dbReference type="InterPro" id="IPR040079">
    <property type="entry name" value="Glutathione_S-Trfase"/>
</dbReference>
<dbReference type="SFLD" id="SFLDS00019">
    <property type="entry name" value="Glutathione_Transferase_(cytos"/>
    <property type="match status" value="1"/>
</dbReference>
<dbReference type="InterPro" id="IPR004046">
    <property type="entry name" value="GST_C"/>
</dbReference>
<dbReference type="EMBL" id="SLXE01000012">
    <property type="protein sequence ID" value="TCP06398.1"/>
    <property type="molecule type" value="Genomic_DNA"/>
</dbReference>
<dbReference type="Pfam" id="PF02798">
    <property type="entry name" value="GST_N"/>
    <property type="match status" value="1"/>
</dbReference>
<name>A0AAE9KHQ5_9NEIS</name>